<evidence type="ECO:0000256" key="1">
    <source>
        <dbReference type="ARBA" id="ARBA00022617"/>
    </source>
</evidence>
<keyword evidence="5" id="KW-1133">Transmembrane helix</keyword>
<feature type="transmembrane region" description="Helical" evidence="5">
    <location>
        <begin position="266"/>
        <end position="288"/>
    </location>
</feature>
<dbReference type="InterPro" id="IPR036909">
    <property type="entry name" value="Cyt_c-like_dom_sf"/>
</dbReference>
<dbReference type="GO" id="GO:0005886">
    <property type="term" value="C:plasma membrane"/>
    <property type="evidence" value="ECO:0007669"/>
    <property type="project" value="UniProtKB-SubCell"/>
</dbReference>
<feature type="transmembrane region" description="Helical" evidence="5">
    <location>
        <begin position="106"/>
        <end position="126"/>
    </location>
</feature>
<evidence type="ECO:0000256" key="2">
    <source>
        <dbReference type="ARBA" id="ARBA00022723"/>
    </source>
</evidence>
<dbReference type="GO" id="GO:0070069">
    <property type="term" value="C:cytochrome complex"/>
    <property type="evidence" value="ECO:0007669"/>
    <property type="project" value="InterPro"/>
</dbReference>
<evidence type="ECO:0000256" key="3">
    <source>
        <dbReference type="ARBA" id="ARBA00023004"/>
    </source>
</evidence>
<gene>
    <name evidence="7" type="ORF">SAMN02745728_00452</name>
</gene>
<dbReference type="STRING" id="1121455.SAMN02745728_00452"/>
<evidence type="ECO:0000313" key="7">
    <source>
        <dbReference type="EMBL" id="SHN52341.1"/>
    </source>
</evidence>
<dbReference type="EMBL" id="FRDI01000002">
    <property type="protein sequence ID" value="SHN52341.1"/>
    <property type="molecule type" value="Genomic_DNA"/>
</dbReference>
<feature type="transmembrane region" description="Helical" evidence="5">
    <location>
        <begin position="15"/>
        <end position="40"/>
    </location>
</feature>
<feature type="transmembrane region" description="Helical" evidence="5">
    <location>
        <begin position="61"/>
        <end position="86"/>
    </location>
</feature>
<sequence>MNYPVWNMPLINGGLLIAIIAVLHIFIAQLAVGGGFFLVMTEAKGHKEQSKEILKWVKGHTKFFILLTMVFGGLSGVGIWFVTALVSPTAVSFLVRNFAYAWASEWAFFLGEIIALLVYSATFQACIDGKLSPQKHMFTGWIYALFAFLSLFAINGIVSFMLTPGDWQNINDFWIGIFNPSFFPALFYRTANSLLLAGVFGLITALYIKDEKTRESMLRWCALWVCVPFFVMFASAFWYATTLPGFEGGFTLPASLLRRTTDVRPFLNIFIFVTPLLLLVGLAIFLFLAKAPKLVRLPLVILIMLISLVQMGSFEWLRETTRRPYVIYGLIYSNDIPVSEAKRMNEQGALSAWANAPNLDTNEGKIKAGHFLFTQQCANCHGFGGPMINIAPRVAGRGVMGIEAQLIGQGKLLTYMPPFLGTDQERHTLAFYLHHLFPNKQQ</sequence>
<reference evidence="7 8" key="1">
    <citation type="submission" date="2016-12" db="EMBL/GenBank/DDBJ databases">
        <authorList>
            <person name="Song W.-J."/>
            <person name="Kurnit D.M."/>
        </authorList>
    </citation>
    <scope>NUCLEOTIDE SEQUENCE [LARGE SCALE GENOMIC DNA]</scope>
    <source>
        <strain evidence="7 8">DSM 11393</strain>
    </source>
</reference>
<dbReference type="Gene3D" id="1.10.760.10">
    <property type="entry name" value="Cytochrome c-like domain"/>
    <property type="match status" value="1"/>
</dbReference>
<feature type="transmembrane region" description="Helical" evidence="5">
    <location>
        <begin position="138"/>
        <end position="162"/>
    </location>
</feature>
<proteinExistence type="predicted"/>
<keyword evidence="5" id="KW-0472">Membrane</keyword>
<feature type="domain" description="Cytochrome c" evidence="6">
    <location>
        <begin position="364"/>
        <end position="442"/>
    </location>
</feature>
<keyword evidence="5" id="KW-0812">Transmembrane</keyword>
<dbReference type="RefSeq" id="WP_072696054.1">
    <property type="nucleotide sequence ID" value="NZ_FRDI01000002.1"/>
</dbReference>
<dbReference type="GO" id="GO:0020037">
    <property type="term" value="F:heme binding"/>
    <property type="evidence" value="ECO:0007669"/>
    <property type="project" value="InterPro"/>
</dbReference>
<dbReference type="InterPro" id="IPR009056">
    <property type="entry name" value="Cyt_c-like_dom"/>
</dbReference>
<dbReference type="PROSITE" id="PS51007">
    <property type="entry name" value="CYTC"/>
    <property type="match status" value="1"/>
</dbReference>
<name>A0A1M7S1K9_9BACT</name>
<organism evidence="7 8">
    <name type="scientific">Desulfovibrio litoralis DSM 11393</name>
    <dbReference type="NCBI Taxonomy" id="1121455"/>
    <lineage>
        <taxon>Bacteria</taxon>
        <taxon>Pseudomonadati</taxon>
        <taxon>Thermodesulfobacteriota</taxon>
        <taxon>Desulfovibrionia</taxon>
        <taxon>Desulfovibrionales</taxon>
        <taxon>Desulfovibrionaceae</taxon>
        <taxon>Desulfovibrio</taxon>
    </lineage>
</organism>
<keyword evidence="2 4" id="KW-0479">Metal-binding</keyword>
<keyword evidence="3 4" id="KW-0408">Iron</keyword>
<dbReference type="Proteomes" id="UP000186469">
    <property type="component" value="Unassembled WGS sequence"/>
</dbReference>
<evidence type="ECO:0000256" key="4">
    <source>
        <dbReference type="PROSITE-ProRule" id="PRU00433"/>
    </source>
</evidence>
<dbReference type="GO" id="GO:0046872">
    <property type="term" value="F:metal ion binding"/>
    <property type="evidence" value="ECO:0007669"/>
    <property type="project" value="UniProtKB-KW"/>
</dbReference>
<feature type="transmembrane region" description="Helical" evidence="5">
    <location>
        <begin position="295"/>
        <end position="317"/>
    </location>
</feature>
<dbReference type="GO" id="GO:0019646">
    <property type="term" value="P:aerobic electron transport chain"/>
    <property type="evidence" value="ECO:0007669"/>
    <property type="project" value="InterPro"/>
</dbReference>
<dbReference type="AlphaFoldDB" id="A0A1M7S1K9"/>
<protein>
    <submittedName>
        <fullName evidence="7">Cytochrome bd terminal oxidase subunit I</fullName>
    </submittedName>
</protein>
<feature type="transmembrane region" description="Helical" evidence="5">
    <location>
        <begin position="220"/>
        <end position="240"/>
    </location>
</feature>
<evidence type="ECO:0000256" key="5">
    <source>
        <dbReference type="SAM" id="Phobius"/>
    </source>
</evidence>
<dbReference type="OrthoDB" id="9795893at2"/>
<dbReference type="SUPFAM" id="SSF46626">
    <property type="entry name" value="Cytochrome c"/>
    <property type="match status" value="1"/>
</dbReference>
<keyword evidence="8" id="KW-1185">Reference proteome</keyword>
<dbReference type="GO" id="GO:0009055">
    <property type="term" value="F:electron transfer activity"/>
    <property type="evidence" value="ECO:0007669"/>
    <property type="project" value="InterPro"/>
</dbReference>
<feature type="transmembrane region" description="Helical" evidence="5">
    <location>
        <begin position="182"/>
        <end position="208"/>
    </location>
</feature>
<evidence type="ECO:0000313" key="8">
    <source>
        <dbReference type="Proteomes" id="UP000186469"/>
    </source>
</evidence>
<evidence type="ECO:0000259" key="6">
    <source>
        <dbReference type="PROSITE" id="PS51007"/>
    </source>
</evidence>
<keyword evidence="1 4" id="KW-0349">Heme</keyword>
<accession>A0A1M7S1K9</accession>